<dbReference type="EMBL" id="JAUCGQ010000001">
    <property type="protein sequence ID" value="MDM7854168.1"/>
    <property type="molecule type" value="Genomic_DNA"/>
</dbReference>
<feature type="region of interest" description="Disordered" evidence="2">
    <location>
        <begin position="390"/>
        <end position="409"/>
    </location>
</feature>
<dbReference type="InterPro" id="IPR000600">
    <property type="entry name" value="ROK"/>
</dbReference>
<dbReference type="Pfam" id="PF00480">
    <property type="entry name" value="ROK"/>
    <property type="match status" value="1"/>
</dbReference>
<dbReference type="RefSeq" id="WP_289453792.1">
    <property type="nucleotide sequence ID" value="NZ_JAUCGQ010000001.1"/>
</dbReference>
<evidence type="ECO:0000256" key="1">
    <source>
        <dbReference type="ARBA" id="ARBA00006479"/>
    </source>
</evidence>
<dbReference type="Gene3D" id="1.10.10.10">
    <property type="entry name" value="Winged helix-like DNA-binding domain superfamily/Winged helix DNA-binding domain"/>
    <property type="match status" value="1"/>
</dbReference>
<dbReference type="Gene3D" id="3.30.420.40">
    <property type="match status" value="2"/>
</dbReference>
<dbReference type="InterPro" id="IPR036390">
    <property type="entry name" value="WH_DNA-bd_sf"/>
</dbReference>
<evidence type="ECO:0000256" key="2">
    <source>
        <dbReference type="SAM" id="MobiDB-lite"/>
    </source>
</evidence>
<dbReference type="Pfam" id="PF13412">
    <property type="entry name" value="HTH_24"/>
    <property type="match status" value="1"/>
</dbReference>
<dbReference type="InterPro" id="IPR036388">
    <property type="entry name" value="WH-like_DNA-bd_sf"/>
</dbReference>
<dbReference type="PANTHER" id="PTHR18964">
    <property type="entry name" value="ROK (REPRESSOR, ORF, KINASE) FAMILY"/>
    <property type="match status" value="1"/>
</dbReference>
<sequence length="409" mass="42358">MRDRVPVSGSQTSLREANRASIIDAVKRHGGLTQVELAGATGLSAATVSTIIKELLGAGVVDTRTTIRSGRRAQLVTLARRTGLAVGIHVGHRSMRVALAGFAHEIVADQVLPLPSEHRADTSLDRAALLIVELLDRVGSSIDEVVGIGIGLPAPVDAATGAVSVRGILRGWDDVPVAQVMSKRLARPVFVDNDANLGALAESTAGASREYRDSVYVRASVGTGAGIVVNGQVFRGFAGTAGEIGHVQVDPQGDICRCGSRGCLDTVVGARAIVEPLRGTHGSLTLRDVVQRALDGDPGCARVIADAGATIGTVVAGLATAVNPQCVVVGGDLAETGEILIGPMRDAIHRRVLLNQIAPLEVVPAELGQSAEVQGALSMVLQATEFDVRLDEPDDDPHDEPPVEATHAG</sequence>
<evidence type="ECO:0000313" key="3">
    <source>
        <dbReference type="EMBL" id="MDM7854168.1"/>
    </source>
</evidence>
<dbReference type="SUPFAM" id="SSF53067">
    <property type="entry name" value="Actin-like ATPase domain"/>
    <property type="match status" value="1"/>
</dbReference>
<name>A0ABT7SDA9_9CELL</name>
<evidence type="ECO:0000313" key="4">
    <source>
        <dbReference type="Proteomes" id="UP001529338"/>
    </source>
</evidence>
<comment type="similarity">
    <text evidence="1">Belongs to the ROK (NagC/XylR) family.</text>
</comment>
<reference evidence="3 4" key="1">
    <citation type="submission" date="2023-06" db="EMBL/GenBank/DDBJ databases">
        <title>Cellulomonas sp. MW4 Whole genome sequence.</title>
        <authorList>
            <person name="Park S."/>
        </authorList>
    </citation>
    <scope>NUCLEOTIDE SEQUENCE [LARGE SCALE GENOMIC DNA]</scope>
    <source>
        <strain evidence="3 4">MW4</strain>
    </source>
</reference>
<keyword evidence="4" id="KW-1185">Reference proteome</keyword>
<gene>
    <name evidence="3" type="ORF">QRT04_04415</name>
</gene>
<proteinExistence type="inferred from homology"/>
<dbReference type="InterPro" id="IPR043129">
    <property type="entry name" value="ATPase_NBD"/>
</dbReference>
<accession>A0ABT7SDA9</accession>
<comment type="caution">
    <text evidence="3">The sequence shown here is derived from an EMBL/GenBank/DDBJ whole genome shotgun (WGS) entry which is preliminary data.</text>
</comment>
<dbReference type="Proteomes" id="UP001529338">
    <property type="component" value="Unassembled WGS sequence"/>
</dbReference>
<dbReference type="CDD" id="cd00090">
    <property type="entry name" value="HTH_ARSR"/>
    <property type="match status" value="1"/>
</dbReference>
<dbReference type="PANTHER" id="PTHR18964:SF173">
    <property type="entry name" value="GLUCOKINASE"/>
    <property type="match status" value="1"/>
</dbReference>
<dbReference type="SUPFAM" id="SSF46785">
    <property type="entry name" value="Winged helix' DNA-binding domain"/>
    <property type="match status" value="1"/>
</dbReference>
<dbReference type="InterPro" id="IPR011991">
    <property type="entry name" value="ArsR-like_HTH"/>
</dbReference>
<organism evidence="3 4">
    <name type="scientific">Cellulomonas alba</name>
    <dbReference type="NCBI Taxonomy" id="3053467"/>
    <lineage>
        <taxon>Bacteria</taxon>
        <taxon>Bacillati</taxon>
        <taxon>Actinomycetota</taxon>
        <taxon>Actinomycetes</taxon>
        <taxon>Micrococcales</taxon>
        <taxon>Cellulomonadaceae</taxon>
        <taxon>Cellulomonas</taxon>
    </lineage>
</organism>
<protein>
    <submittedName>
        <fullName evidence="3">ROK family transcriptional regulator</fullName>
    </submittedName>
</protein>